<feature type="compositionally biased region" description="Polar residues" evidence="1">
    <location>
        <begin position="95"/>
        <end position="111"/>
    </location>
</feature>
<feature type="compositionally biased region" description="Basic and acidic residues" evidence="1">
    <location>
        <begin position="30"/>
        <end position="52"/>
    </location>
</feature>
<evidence type="ECO:0000256" key="1">
    <source>
        <dbReference type="SAM" id="MobiDB-lite"/>
    </source>
</evidence>
<reference evidence="2" key="1">
    <citation type="journal article" date="2020" name="Fungal Divers.">
        <title>Resolving the Mortierellaceae phylogeny through synthesis of multi-gene phylogenetics and phylogenomics.</title>
        <authorList>
            <person name="Vandepol N."/>
            <person name="Liber J."/>
            <person name="Desiro A."/>
            <person name="Na H."/>
            <person name="Kennedy M."/>
            <person name="Barry K."/>
            <person name="Grigoriev I.V."/>
            <person name="Miller A.N."/>
            <person name="O'Donnell K."/>
            <person name="Stajich J.E."/>
            <person name="Bonito G."/>
        </authorList>
    </citation>
    <scope>NUCLEOTIDE SEQUENCE</scope>
    <source>
        <strain evidence="2">MES-2147</strain>
    </source>
</reference>
<feature type="compositionally biased region" description="Pro residues" evidence="1">
    <location>
        <begin position="326"/>
        <end position="336"/>
    </location>
</feature>
<proteinExistence type="predicted"/>
<evidence type="ECO:0000313" key="3">
    <source>
        <dbReference type="Proteomes" id="UP000749646"/>
    </source>
</evidence>
<feature type="region of interest" description="Disordered" evidence="1">
    <location>
        <begin position="257"/>
        <end position="382"/>
    </location>
</feature>
<sequence length="382" mass="42374">MSSRGKQRAIVIGANNHGNADPWHRQQQQQHEEREWEREQEQQPDWWVKKSPWDYYQQVPSREELYRPPAESSHRSSLPRHDKQELTEADLAEMQLSQRESTTPHDVTATDSGRGRSRWFGKGQEQSKEENNNGFPHRFPSQLGVEKSEKDLNNDSTPNGHSQLSPIQPLSPIGSIFTGSSDADPNSRPTSMYIPPPPVDKVANSSFYQPSRPSASFPIPPRGSFKMVEDKLRPSTGFYDFLESEYFNSLVDNNQINNSNASKQPHRIPASVAGPPPPAPPMPLLPPPIPRTTRPNSANDSSMTALVTSTGTGTGTSPSPMLFTYFPPPPSHPPASQPAAPTGGMEFTITPPSPALSYKSSFSFADEPRMGGRMPRTKRDAL</sequence>
<protein>
    <submittedName>
        <fullName evidence="2">Uncharacterized protein</fullName>
    </submittedName>
</protein>
<dbReference type="EMBL" id="JAAAHW010007817">
    <property type="protein sequence ID" value="KAF9946207.1"/>
    <property type="molecule type" value="Genomic_DNA"/>
</dbReference>
<feature type="compositionally biased region" description="Polar residues" evidence="1">
    <location>
        <begin position="154"/>
        <end position="168"/>
    </location>
</feature>
<feature type="compositionally biased region" description="Low complexity" evidence="1">
    <location>
        <begin position="308"/>
        <end position="320"/>
    </location>
</feature>
<gene>
    <name evidence="2" type="ORF">BGZ65_009964</name>
</gene>
<feature type="compositionally biased region" description="Polar residues" evidence="1">
    <location>
        <begin position="203"/>
        <end position="214"/>
    </location>
</feature>
<feature type="compositionally biased region" description="Polar residues" evidence="1">
    <location>
        <begin position="177"/>
        <end position="190"/>
    </location>
</feature>
<feature type="compositionally biased region" description="Polar residues" evidence="1">
    <location>
        <begin position="296"/>
        <end position="307"/>
    </location>
</feature>
<organism evidence="2 3">
    <name type="scientific">Modicella reniformis</name>
    <dbReference type="NCBI Taxonomy" id="1440133"/>
    <lineage>
        <taxon>Eukaryota</taxon>
        <taxon>Fungi</taxon>
        <taxon>Fungi incertae sedis</taxon>
        <taxon>Mucoromycota</taxon>
        <taxon>Mortierellomycotina</taxon>
        <taxon>Mortierellomycetes</taxon>
        <taxon>Mortierellales</taxon>
        <taxon>Mortierellaceae</taxon>
        <taxon>Modicella</taxon>
    </lineage>
</organism>
<comment type="caution">
    <text evidence="2">The sequence shown here is derived from an EMBL/GenBank/DDBJ whole genome shotgun (WGS) entry which is preliminary data.</text>
</comment>
<dbReference type="AlphaFoldDB" id="A0A9P6ISH6"/>
<name>A0A9P6ISH6_9FUNG</name>
<dbReference type="Proteomes" id="UP000749646">
    <property type="component" value="Unassembled WGS sequence"/>
</dbReference>
<dbReference type="OrthoDB" id="2449625at2759"/>
<accession>A0A9P6ISH6</accession>
<keyword evidence="3" id="KW-1185">Reference proteome</keyword>
<feature type="region of interest" description="Disordered" evidence="1">
    <location>
        <begin position="1"/>
        <end position="223"/>
    </location>
</feature>
<evidence type="ECO:0000313" key="2">
    <source>
        <dbReference type="EMBL" id="KAF9946207.1"/>
    </source>
</evidence>
<feature type="compositionally biased region" description="Pro residues" evidence="1">
    <location>
        <begin position="274"/>
        <end position="290"/>
    </location>
</feature>